<evidence type="ECO:0000259" key="8">
    <source>
        <dbReference type="PROSITE" id="PS51747"/>
    </source>
</evidence>
<comment type="catalytic activity">
    <reaction evidence="6 7">
        <text>adenosine(34) in tRNA + H2O + H(+) = inosine(34) in tRNA + NH4(+)</text>
        <dbReference type="Rhea" id="RHEA:43168"/>
        <dbReference type="Rhea" id="RHEA-COMP:10373"/>
        <dbReference type="Rhea" id="RHEA-COMP:10374"/>
        <dbReference type="ChEBI" id="CHEBI:15377"/>
        <dbReference type="ChEBI" id="CHEBI:15378"/>
        <dbReference type="ChEBI" id="CHEBI:28938"/>
        <dbReference type="ChEBI" id="CHEBI:74411"/>
        <dbReference type="ChEBI" id="CHEBI:82852"/>
        <dbReference type="EC" id="3.5.4.33"/>
    </reaction>
</comment>
<keyword evidence="4 7" id="KW-0378">Hydrolase</keyword>
<organism evidence="9 10">
    <name type="scientific">Shewanella salipaludis</name>
    <dbReference type="NCBI Taxonomy" id="2723052"/>
    <lineage>
        <taxon>Bacteria</taxon>
        <taxon>Pseudomonadati</taxon>
        <taxon>Pseudomonadota</taxon>
        <taxon>Gammaproteobacteria</taxon>
        <taxon>Alteromonadales</taxon>
        <taxon>Shewanellaceae</taxon>
        <taxon>Shewanella</taxon>
    </lineage>
</organism>
<dbReference type="RefSeq" id="WP_169564215.1">
    <property type="nucleotide sequence ID" value="NZ_JAAXYH010000006.1"/>
</dbReference>
<keyword evidence="2 7" id="KW-0819">tRNA processing</keyword>
<feature type="active site" description="Proton donor" evidence="7">
    <location>
        <position position="70"/>
    </location>
</feature>
<sequence>MDKVENQSKAMQLTQEQQDEHWMRLALELAAEAESQGEVPVGAVLVKDGELIASGFNYCIGLKDPSAHAEMQCLREAGQVLQNYRLLDTTLYVTLEPCAMCAGAMVHSRIARLVFGARDEKTGAAGTVVNLVQHPAFNHQLAVTAGVMEAVCSEQLSQFFRRRRKEQKALKKAAKAS</sequence>
<accession>A0A972JLJ0</accession>
<dbReference type="Proteomes" id="UP000737113">
    <property type="component" value="Unassembled WGS sequence"/>
</dbReference>
<dbReference type="EMBL" id="JAAXYH010000006">
    <property type="protein sequence ID" value="NMH65512.1"/>
    <property type="molecule type" value="Genomic_DNA"/>
</dbReference>
<dbReference type="GO" id="GO:0052717">
    <property type="term" value="F:tRNA-specific adenosine-34 deaminase activity"/>
    <property type="evidence" value="ECO:0007669"/>
    <property type="project" value="UniProtKB-UniRule"/>
</dbReference>
<comment type="function">
    <text evidence="7">Catalyzes the deamination of adenosine to inosine at the wobble position 34 of tRNA(Arg2).</text>
</comment>
<protein>
    <recommendedName>
        <fullName evidence="7">tRNA-specific adenosine deaminase</fullName>
        <ecNumber evidence="7">3.5.4.33</ecNumber>
    </recommendedName>
</protein>
<comment type="similarity">
    <text evidence="7">Belongs to the cytidine and deoxycytidylate deaminase family.</text>
</comment>
<dbReference type="InterPro" id="IPR016193">
    <property type="entry name" value="Cytidine_deaminase-like"/>
</dbReference>
<dbReference type="Pfam" id="PF00383">
    <property type="entry name" value="dCMP_cyt_deam_1"/>
    <property type="match status" value="1"/>
</dbReference>
<dbReference type="HAMAP" id="MF_00972">
    <property type="entry name" value="tRNA_aden_deaminase"/>
    <property type="match status" value="1"/>
</dbReference>
<dbReference type="CDD" id="cd01285">
    <property type="entry name" value="nucleoside_deaminase"/>
    <property type="match status" value="1"/>
</dbReference>
<evidence type="ECO:0000256" key="6">
    <source>
        <dbReference type="ARBA" id="ARBA00048045"/>
    </source>
</evidence>
<dbReference type="EC" id="3.5.4.33" evidence="7"/>
<evidence type="ECO:0000256" key="4">
    <source>
        <dbReference type="ARBA" id="ARBA00022801"/>
    </source>
</evidence>
<keyword evidence="3 7" id="KW-0479">Metal-binding</keyword>
<feature type="binding site" evidence="7">
    <location>
        <position position="101"/>
    </location>
    <ligand>
        <name>Zn(2+)</name>
        <dbReference type="ChEBI" id="CHEBI:29105"/>
        <note>catalytic</note>
    </ligand>
</feature>
<gene>
    <name evidence="7 9" type="primary">tadA</name>
    <name evidence="9" type="ORF">HC757_10045</name>
</gene>
<dbReference type="PANTHER" id="PTHR11079:SF202">
    <property type="entry name" value="TRNA-SPECIFIC ADENOSINE DEAMINASE"/>
    <property type="match status" value="1"/>
</dbReference>
<dbReference type="AlphaFoldDB" id="A0A972JLJ0"/>
<evidence type="ECO:0000313" key="9">
    <source>
        <dbReference type="EMBL" id="NMH65512.1"/>
    </source>
</evidence>
<dbReference type="FunFam" id="3.40.140.10:FF:000005">
    <property type="entry name" value="tRNA-specific adenosine deaminase"/>
    <property type="match status" value="1"/>
</dbReference>
<dbReference type="GO" id="GO:0008270">
    <property type="term" value="F:zinc ion binding"/>
    <property type="evidence" value="ECO:0007669"/>
    <property type="project" value="UniProtKB-UniRule"/>
</dbReference>
<comment type="cofactor">
    <cofactor evidence="7">
        <name>Zn(2+)</name>
        <dbReference type="ChEBI" id="CHEBI:29105"/>
    </cofactor>
    <text evidence="7">Binds 1 zinc ion per subunit.</text>
</comment>
<evidence type="ECO:0000256" key="3">
    <source>
        <dbReference type="ARBA" id="ARBA00022723"/>
    </source>
</evidence>
<evidence type="ECO:0000256" key="2">
    <source>
        <dbReference type="ARBA" id="ARBA00022694"/>
    </source>
</evidence>
<dbReference type="SUPFAM" id="SSF53927">
    <property type="entry name" value="Cytidine deaminase-like"/>
    <property type="match status" value="1"/>
</dbReference>
<evidence type="ECO:0000256" key="7">
    <source>
        <dbReference type="HAMAP-Rule" id="MF_00972"/>
    </source>
</evidence>
<dbReference type="PROSITE" id="PS51747">
    <property type="entry name" value="CYT_DCMP_DEAMINASES_2"/>
    <property type="match status" value="1"/>
</dbReference>
<feature type="binding site" evidence="7">
    <location>
        <position position="68"/>
    </location>
    <ligand>
        <name>Zn(2+)</name>
        <dbReference type="ChEBI" id="CHEBI:29105"/>
        <note>catalytic</note>
    </ligand>
</feature>
<comment type="subunit">
    <text evidence="1 7">Homodimer.</text>
</comment>
<dbReference type="InterPro" id="IPR002125">
    <property type="entry name" value="CMP_dCMP_dom"/>
</dbReference>
<dbReference type="GO" id="GO:0002100">
    <property type="term" value="P:tRNA wobble adenosine to inosine editing"/>
    <property type="evidence" value="ECO:0007669"/>
    <property type="project" value="UniProtKB-UniRule"/>
</dbReference>
<keyword evidence="10" id="KW-1185">Reference proteome</keyword>
<dbReference type="InterPro" id="IPR028883">
    <property type="entry name" value="tRNA_aden_deaminase"/>
</dbReference>
<dbReference type="NCBIfam" id="NF008113">
    <property type="entry name" value="PRK10860.1"/>
    <property type="match status" value="1"/>
</dbReference>
<feature type="domain" description="CMP/dCMP-type deaminase" evidence="8">
    <location>
        <begin position="17"/>
        <end position="129"/>
    </location>
</feature>
<proteinExistence type="inferred from homology"/>
<dbReference type="Gene3D" id="3.40.140.10">
    <property type="entry name" value="Cytidine Deaminase, domain 2"/>
    <property type="match status" value="1"/>
</dbReference>
<feature type="binding site" evidence="7">
    <location>
        <position position="98"/>
    </location>
    <ligand>
        <name>Zn(2+)</name>
        <dbReference type="ChEBI" id="CHEBI:29105"/>
        <note>catalytic</note>
    </ligand>
</feature>
<evidence type="ECO:0000256" key="1">
    <source>
        <dbReference type="ARBA" id="ARBA00011738"/>
    </source>
</evidence>
<name>A0A972JLJ0_9GAMM</name>
<evidence type="ECO:0000313" key="10">
    <source>
        <dbReference type="Proteomes" id="UP000737113"/>
    </source>
</evidence>
<dbReference type="PANTHER" id="PTHR11079">
    <property type="entry name" value="CYTOSINE DEAMINASE FAMILY MEMBER"/>
    <property type="match status" value="1"/>
</dbReference>
<reference evidence="9" key="1">
    <citation type="submission" date="2020-04" db="EMBL/GenBank/DDBJ databases">
        <title>Description of Shewanella salipaludis sp. nov., isolated from a salt marsh.</title>
        <authorList>
            <person name="Park S."/>
            <person name="Yoon J.-H."/>
        </authorList>
    </citation>
    <scope>NUCLEOTIDE SEQUENCE</scope>
    <source>
        <strain evidence="9">SHSM-M6</strain>
    </source>
</reference>
<keyword evidence="5 7" id="KW-0862">Zinc</keyword>
<comment type="caution">
    <text evidence="9">The sequence shown here is derived from an EMBL/GenBank/DDBJ whole genome shotgun (WGS) entry which is preliminary data.</text>
</comment>
<evidence type="ECO:0000256" key="5">
    <source>
        <dbReference type="ARBA" id="ARBA00022833"/>
    </source>
</evidence>